<dbReference type="InterPro" id="IPR050397">
    <property type="entry name" value="Env_Response_Regulators"/>
</dbReference>
<protein>
    <submittedName>
        <fullName evidence="7">cAMP-binding protein</fullName>
    </submittedName>
</protein>
<organism evidence="7 8">
    <name type="scientific">Aneurinibacillus danicus</name>
    <dbReference type="NCBI Taxonomy" id="267746"/>
    <lineage>
        <taxon>Bacteria</taxon>
        <taxon>Bacillati</taxon>
        <taxon>Bacillota</taxon>
        <taxon>Bacilli</taxon>
        <taxon>Bacillales</taxon>
        <taxon>Paenibacillaceae</taxon>
        <taxon>Aneurinibacillus group</taxon>
        <taxon>Aneurinibacillus</taxon>
    </lineage>
</organism>
<dbReference type="Pfam" id="PF00027">
    <property type="entry name" value="cNMP_binding"/>
    <property type="match status" value="1"/>
</dbReference>
<dbReference type="Proteomes" id="UP000321157">
    <property type="component" value="Unassembled WGS sequence"/>
</dbReference>
<dbReference type="PANTHER" id="PTHR24567">
    <property type="entry name" value="CRP FAMILY TRANSCRIPTIONAL REGULATORY PROTEIN"/>
    <property type="match status" value="1"/>
</dbReference>
<keyword evidence="8" id="KW-1185">Reference proteome</keyword>
<proteinExistence type="predicted"/>
<dbReference type="Pfam" id="PF13545">
    <property type="entry name" value="HTH_Crp_2"/>
    <property type="match status" value="1"/>
</dbReference>
<dbReference type="SUPFAM" id="SSF51206">
    <property type="entry name" value="cAMP-binding domain-like"/>
    <property type="match status" value="1"/>
</dbReference>
<dbReference type="AlphaFoldDB" id="A0A511V5V6"/>
<dbReference type="InterPro" id="IPR036388">
    <property type="entry name" value="WH-like_DNA-bd_sf"/>
</dbReference>
<keyword evidence="3" id="KW-0010">Activator</keyword>
<feature type="domain" description="HTH crp-type" evidence="6">
    <location>
        <begin position="149"/>
        <end position="221"/>
    </location>
</feature>
<dbReference type="InterPro" id="IPR036390">
    <property type="entry name" value="WH_DNA-bd_sf"/>
</dbReference>
<dbReference type="PROSITE" id="PS51063">
    <property type="entry name" value="HTH_CRP_2"/>
    <property type="match status" value="1"/>
</dbReference>
<comment type="caution">
    <text evidence="7">The sequence shown here is derived from an EMBL/GenBank/DDBJ whole genome shotgun (WGS) entry which is preliminary data.</text>
</comment>
<dbReference type="InterPro" id="IPR018335">
    <property type="entry name" value="Tscrpt_reg_HTH_Crp-type_CS"/>
</dbReference>
<evidence type="ECO:0000256" key="1">
    <source>
        <dbReference type="ARBA" id="ARBA00023015"/>
    </source>
</evidence>
<keyword evidence="1" id="KW-0805">Transcription regulation</keyword>
<dbReference type="GO" id="GO:0005829">
    <property type="term" value="C:cytosol"/>
    <property type="evidence" value="ECO:0007669"/>
    <property type="project" value="TreeGrafter"/>
</dbReference>
<dbReference type="PRINTS" id="PR00034">
    <property type="entry name" value="HTHCRP"/>
</dbReference>
<dbReference type="GO" id="GO:0003700">
    <property type="term" value="F:DNA-binding transcription factor activity"/>
    <property type="evidence" value="ECO:0007669"/>
    <property type="project" value="InterPro"/>
</dbReference>
<dbReference type="InterPro" id="IPR000595">
    <property type="entry name" value="cNMP-bd_dom"/>
</dbReference>
<evidence type="ECO:0000313" key="7">
    <source>
        <dbReference type="EMBL" id="GEN33113.1"/>
    </source>
</evidence>
<keyword evidence="4" id="KW-0804">Transcription</keyword>
<dbReference type="PROSITE" id="PS50042">
    <property type="entry name" value="CNMP_BINDING_3"/>
    <property type="match status" value="1"/>
</dbReference>
<evidence type="ECO:0000259" key="5">
    <source>
        <dbReference type="PROSITE" id="PS50042"/>
    </source>
</evidence>
<dbReference type="Gene3D" id="1.10.10.10">
    <property type="entry name" value="Winged helix-like DNA-binding domain superfamily/Winged helix DNA-binding domain"/>
    <property type="match status" value="1"/>
</dbReference>
<evidence type="ECO:0000256" key="4">
    <source>
        <dbReference type="ARBA" id="ARBA00023163"/>
    </source>
</evidence>
<accession>A0A511V5V6</accession>
<evidence type="ECO:0000256" key="2">
    <source>
        <dbReference type="ARBA" id="ARBA00023125"/>
    </source>
</evidence>
<sequence>MEHKSLREFLGTVSLFASLTEQERDAIVGVMSHKKVKKREILFYEGEPCTAIYLLAHGTVKVYKTTEDGREQIVNVLYERDMFPHIGMFGGSPYPATAEAMEESLLYSINVQELTALLKGNSALCIRLLQILEGKIRDLQRRLSDVLSKDMKEKIMNTLSSLAKSRGTEVAGGYSLKMELTHQDLADMVGTTRETASRIISQLKKEGLIEFDAHSIWIRHQ</sequence>
<gene>
    <name evidence="7" type="ORF">ADA01nite_05730</name>
</gene>
<evidence type="ECO:0000256" key="3">
    <source>
        <dbReference type="ARBA" id="ARBA00023159"/>
    </source>
</evidence>
<dbReference type="InterPro" id="IPR014710">
    <property type="entry name" value="RmlC-like_jellyroll"/>
</dbReference>
<dbReference type="EMBL" id="BJXX01000023">
    <property type="protein sequence ID" value="GEN33113.1"/>
    <property type="molecule type" value="Genomic_DNA"/>
</dbReference>
<feature type="domain" description="Cyclic nucleotide-binding" evidence="5">
    <location>
        <begin position="15"/>
        <end position="135"/>
    </location>
</feature>
<dbReference type="SMART" id="SM00100">
    <property type="entry name" value="cNMP"/>
    <property type="match status" value="1"/>
</dbReference>
<dbReference type="SUPFAM" id="SSF46785">
    <property type="entry name" value="Winged helix' DNA-binding domain"/>
    <property type="match status" value="1"/>
</dbReference>
<evidence type="ECO:0000259" key="6">
    <source>
        <dbReference type="PROSITE" id="PS51063"/>
    </source>
</evidence>
<keyword evidence="2" id="KW-0238">DNA-binding</keyword>
<dbReference type="CDD" id="cd00038">
    <property type="entry name" value="CAP_ED"/>
    <property type="match status" value="1"/>
</dbReference>
<dbReference type="GO" id="GO:0003677">
    <property type="term" value="F:DNA binding"/>
    <property type="evidence" value="ECO:0007669"/>
    <property type="project" value="UniProtKB-KW"/>
</dbReference>
<reference evidence="7 8" key="1">
    <citation type="submission" date="2019-07" db="EMBL/GenBank/DDBJ databases">
        <title>Whole genome shotgun sequence of Aneurinibacillus danicus NBRC 102444.</title>
        <authorList>
            <person name="Hosoyama A."/>
            <person name="Uohara A."/>
            <person name="Ohji S."/>
            <person name="Ichikawa N."/>
        </authorList>
    </citation>
    <scope>NUCLEOTIDE SEQUENCE [LARGE SCALE GENOMIC DNA]</scope>
    <source>
        <strain evidence="7 8">NBRC 102444</strain>
    </source>
</reference>
<dbReference type="InterPro" id="IPR012318">
    <property type="entry name" value="HTH_CRP"/>
</dbReference>
<name>A0A511V5V6_9BACL</name>
<dbReference type="PANTHER" id="PTHR24567:SF26">
    <property type="entry name" value="REGULATORY PROTEIN YEIL"/>
    <property type="match status" value="1"/>
</dbReference>
<dbReference type="InterPro" id="IPR018490">
    <property type="entry name" value="cNMP-bd_dom_sf"/>
</dbReference>
<dbReference type="PROSITE" id="PS00042">
    <property type="entry name" value="HTH_CRP_1"/>
    <property type="match status" value="1"/>
</dbReference>
<dbReference type="Gene3D" id="2.60.120.10">
    <property type="entry name" value="Jelly Rolls"/>
    <property type="match status" value="1"/>
</dbReference>
<dbReference type="SMART" id="SM00419">
    <property type="entry name" value="HTH_CRP"/>
    <property type="match status" value="1"/>
</dbReference>
<dbReference type="RefSeq" id="WP_146808411.1">
    <property type="nucleotide sequence ID" value="NZ_BJXX01000023.1"/>
</dbReference>
<evidence type="ECO:0000313" key="8">
    <source>
        <dbReference type="Proteomes" id="UP000321157"/>
    </source>
</evidence>
<dbReference type="OrthoDB" id="9812325at2"/>